<keyword evidence="3" id="KW-1185">Reference proteome</keyword>
<dbReference type="PANTHER" id="PTHR12138:SF135">
    <property type="entry name" value="SAM DOMAIN-CONTAINING PROTEIN"/>
    <property type="match status" value="1"/>
</dbReference>
<keyword evidence="1" id="KW-1133">Transmembrane helix</keyword>
<dbReference type="PANTHER" id="PTHR12138">
    <property type="entry name" value="PRIMATE-EXPANDED PROTEIN FAMILY"/>
    <property type="match status" value="1"/>
</dbReference>
<evidence type="ECO:0000256" key="1">
    <source>
        <dbReference type="SAM" id="Phobius"/>
    </source>
</evidence>
<keyword evidence="1" id="KW-0812">Transmembrane</keyword>
<proteinExistence type="predicted"/>
<feature type="transmembrane region" description="Helical" evidence="1">
    <location>
        <begin position="45"/>
        <end position="65"/>
    </location>
</feature>
<reference evidence="2" key="2">
    <citation type="submission" date="2025-08" db="UniProtKB">
        <authorList>
            <consortium name="Ensembl"/>
        </authorList>
    </citation>
    <scope>IDENTIFICATION</scope>
</reference>
<organism evidence="2 3">
    <name type="scientific">Macaca fascicularis</name>
    <name type="common">Crab-eating macaque</name>
    <name type="synonym">Cynomolgus monkey</name>
    <dbReference type="NCBI Taxonomy" id="9541"/>
    <lineage>
        <taxon>Eukaryota</taxon>
        <taxon>Metazoa</taxon>
        <taxon>Chordata</taxon>
        <taxon>Craniata</taxon>
        <taxon>Vertebrata</taxon>
        <taxon>Euteleostomi</taxon>
        <taxon>Mammalia</taxon>
        <taxon>Eutheria</taxon>
        <taxon>Euarchontoglires</taxon>
        <taxon>Primates</taxon>
        <taxon>Haplorrhini</taxon>
        <taxon>Catarrhini</taxon>
        <taxon>Cercopithecidae</taxon>
        <taxon>Cercopithecinae</taxon>
        <taxon>Macaca</taxon>
    </lineage>
</organism>
<evidence type="ECO:0000313" key="3">
    <source>
        <dbReference type="Proteomes" id="UP000233100"/>
    </source>
</evidence>
<evidence type="ECO:0000313" key="2">
    <source>
        <dbReference type="Ensembl" id="ENSMFAP00000054954.1"/>
    </source>
</evidence>
<reference evidence="2" key="3">
    <citation type="submission" date="2025-09" db="UniProtKB">
        <authorList>
            <consortium name="Ensembl"/>
        </authorList>
    </citation>
    <scope>IDENTIFICATION</scope>
</reference>
<accession>A0A7N9CSP0</accession>
<reference evidence="2 3" key="1">
    <citation type="submission" date="2013-03" db="EMBL/GenBank/DDBJ databases">
        <authorList>
            <person name="Warren W."/>
            <person name="Wilson R.K."/>
        </authorList>
    </citation>
    <scope>NUCLEOTIDE SEQUENCE</scope>
</reference>
<dbReference type="Ensembl" id="ENSMFAT00000086754.1">
    <property type="protein sequence ID" value="ENSMFAP00000054954.1"/>
    <property type="gene ID" value="ENSMFAG00000050349.1"/>
</dbReference>
<dbReference type="Proteomes" id="UP000233100">
    <property type="component" value="Chromosome 9"/>
</dbReference>
<dbReference type="AlphaFoldDB" id="A0A7N9CSP0"/>
<protein>
    <submittedName>
        <fullName evidence="2">Uncharacterized protein</fullName>
    </submittedName>
</protein>
<sequence length="139" mass="15604">AENTGAFRQDCGLLERSRLQAWLQLASQLQGRQCGGPEIRTRHLVSISLLFLYFILFLFLFIYFLRQSLVLSPRLECSGRISPYCNLHLPSSSNPHASASRLAGITSVCQQPQLIFIFLYRRGFTILATGLQLLDSGAL</sequence>
<keyword evidence="1" id="KW-0472">Membrane</keyword>
<name>A0A7N9CSP0_MACFA</name>
<dbReference type="GeneTree" id="ENSGT01150000286943"/>